<dbReference type="FunFam" id="3.30.70.1230:FF:000002">
    <property type="entry name" value="Adenylate cyclase"/>
    <property type="match status" value="1"/>
</dbReference>
<dbReference type="Pfam" id="PF00211">
    <property type="entry name" value="Guanylate_cyc"/>
    <property type="match status" value="2"/>
</dbReference>
<dbReference type="InterPro" id="IPR018297">
    <property type="entry name" value="A/G_cyclase_CS"/>
</dbReference>
<evidence type="ECO:0000256" key="20">
    <source>
        <dbReference type="SAM" id="MobiDB-lite"/>
    </source>
</evidence>
<evidence type="ECO:0000256" key="12">
    <source>
        <dbReference type="ARBA" id="ARBA00022998"/>
    </source>
</evidence>
<feature type="binding site" evidence="17">
    <location>
        <begin position="1084"/>
        <end position="1086"/>
    </location>
    <ligand>
        <name>ATP</name>
        <dbReference type="ChEBI" id="CHEBI:30616"/>
    </ligand>
</feature>
<feature type="region of interest" description="Disordered" evidence="20">
    <location>
        <begin position="91"/>
        <end position="133"/>
    </location>
</feature>
<dbReference type="PROSITE" id="PS00452">
    <property type="entry name" value="GUANYLATE_CYCLASE_1"/>
    <property type="match status" value="1"/>
</dbReference>
<dbReference type="InterPro" id="IPR001054">
    <property type="entry name" value="A/G_cyclase"/>
</dbReference>
<evidence type="ECO:0000259" key="22">
    <source>
        <dbReference type="PROSITE" id="PS50125"/>
    </source>
</evidence>
<evidence type="ECO:0000256" key="3">
    <source>
        <dbReference type="ARBA" id="ARBA00004141"/>
    </source>
</evidence>
<feature type="binding site" evidence="18">
    <location>
        <position position="429"/>
    </location>
    <ligand>
        <name>Mg(2+)</name>
        <dbReference type="ChEBI" id="CHEBI:18420"/>
        <label>2</label>
        <note>catalytic</note>
    </ligand>
</feature>
<evidence type="ECO:0000256" key="18">
    <source>
        <dbReference type="PIRSR" id="PIRSR039050-51"/>
    </source>
</evidence>
<evidence type="ECO:0000256" key="8">
    <source>
        <dbReference type="ARBA" id="ARBA00022741"/>
    </source>
</evidence>
<evidence type="ECO:0000256" key="16">
    <source>
        <dbReference type="PIRNR" id="PIRNR039050"/>
    </source>
</evidence>
<dbReference type="GO" id="GO:0005886">
    <property type="term" value="C:plasma membrane"/>
    <property type="evidence" value="ECO:0007669"/>
    <property type="project" value="InterPro"/>
</dbReference>
<dbReference type="FunFam" id="3.30.70.1230:FF:000001">
    <property type="entry name" value="Adenylate cyclase"/>
    <property type="match status" value="1"/>
</dbReference>
<dbReference type="Pfam" id="PF16214">
    <property type="entry name" value="AC_N"/>
    <property type="match status" value="1"/>
</dbReference>
<dbReference type="GeneID" id="110245505"/>
<feature type="transmembrane region" description="Helical" evidence="21">
    <location>
        <begin position="246"/>
        <end position="264"/>
    </location>
</feature>
<keyword evidence="18" id="KW-0464">Manganese</keyword>
<evidence type="ECO:0000256" key="13">
    <source>
        <dbReference type="ARBA" id="ARBA00023136"/>
    </source>
</evidence>
<dbReference type="PANTHER" id="PTHR45627">
    <property type="entry name" value="ADENYLATE CYCLASE TYPE 1"/>
    <property type="match status" value="1"/>
</dbReference>
<dbReference type="KEGG" id="epa:110245505"/>
<evidence type="ECO:0000313" key="23">
    <source>
        <dbReference type="EnsemblMetazoa" id="XP_020907449.1"/>
    </source>
</evidence>
<comment type="subcellular location">
    <subcellularLocation>
        <location evidence="3">Membrane</location>
        <topology evidence="3">Multi-pass membrane protein</topology>
    </subcellularLocation>
</comment>
<feature type="binding site" evidence="18">
    <location>
        <position position="472"/>
    </location>
    <ligand>
        <name>Mg(2+)</name>
        <dbReference type="ChEBI" id="CHEBI:18420"/>
        <label>1</label>
        <note>catalytic</note>
    </ligand>
</feature>
<dbReference type="CDD" id="cd07302">
    <property type="entry name" value="CHD"/>
    <property type="match status" value="2"/>
</dbReference>
<keyword evidence="13 16" id="KW-0472">Membrane</keyword>
<feature type="transmembrane region" description="Helical" evidence="21">
    <location>
        <begin position="209"/>
        <end position="226"/>
    </location>
</feature>
<dbReference type="AlphaFoldDB" id="A0A913XP51"/>
<protein>
    <recommendedName>
        <fullName evidence="4 16">adenylate cyclase</fullName>
        <ecNumber evidence="4 16">4.6.1.1</ecNumber>
    </recommendedName>
</protein>
<feature type="transmembrane region" description="Helical" evidence="21">
    <location>
        <begin position="868"/>
        <end position="892"/>
    </location>
</feature>
<evidence type="ECO:0000256" key="15">
    <source>
        <dbReference type="ARBA" id="ARBA00023239"/>
    </source>
</evidence>
<keyword evidence="7" id="KW-0677">Repeat</keyword>
<feature type="binding site" evidence="18">
    <location>
        <position position="472"/>
    </location>
    <ligand>
        <name>Mg(2+)</name>
        <dbReference type="ChEBI" id="CHEBI:18420"/>
        <label>2</label>
        <note>catalytic</note>
    </ligand>
</feature>
<dbReference type="GO" id="GO:0035556">
    <property type="term" value="P:intracellular signal transduction"/>
    <property type="evidence" value="ECO:0007669"/>
    <property type="project" value="InterPro"/>
</dbReference>
<feature type="binding site" evidence="17">
    <location>
        <position position="516"/>
    </location>
    <ligand>
        <name>ATP</name>
        <dbReference type="ChEBI" id="CHEBI:30616"/>
    </ligand>
</feature>
<dbReference type="EnsemblMetazoa" id="XM_021051790.2">
    <property type="protein sequence ID" value="XP_020907449.1"/>
    <property type="gene ID" value="LOC110245505"/>
</dbReference>
<name>A0A913XP51_EXADI</name>
<dbReference type="SUPFAM" id="SSF55073">
    <property type="entry name" value="Nucleotide cyclase"/>
    <property type="match status" value="2"/>
</dbReference>
<feature type="transmembrane region" description="Helical" evidence="21">
    <location>
        <begin position="276"/>
        <end position="295"/>
    </location>
</feature>
<dbReference type="GO" id="GO:0006171">
    <property type="term" value="P:cAMP biosynthetic process"/>
    <property type="evidence" value="ECO:0007669"/>
    <property type="project" value="UniProtKB-KW"/>
</dbReference>
<evidence type="ECO:0000313" key="24">
    <source>
        <dbReference type="Proteomes" id="UP000887567"/>
    </source>
</evidence>
<keyword evidence="10 16" id="KW-0460">Magnesium</keyword>
<feature type="binding site" evidence="17">
    <location>
        <position position="1009"/>
    </location>
    <ligand>
        <name>ATP</name>
        <dbReference type="ChEBI" id="CHEBI:30616"/>
    </ligand>
</feature>
<feature type="compositionally biased region" description="Polar residues" evidence="20">
    <location>
        <begin position="98"/>
        <end position="116"/>
    </location>
</feature>
<feature type="binding site" evidence="18">
    <location>
        <position position="428"/>
    </location>
    <ligand>
        <name>Mg(2+)</name>
        <dbReference type="ChEBI" id="CHEBI:18420"/>
        <label>2</label>
        <note>catalytic</note>
    </ligand>
</feature>
<dbReference type="PIRSF" id="PIRSF039050">
    <property type="entry name" value="Ade_cyc"/>
    <property type="match status" value="1"/>
</dbReference>
<evidence type="ECO:0000256" key="10">
    <source>
        <dbReference type="ARBA" id="ARBA00022842"/>
    </source>
</evidence>
<feature type="transmembrane region" description="Helical" evidence="21">
    <location>
        <begin position="830"/>
        <end position="848"/>
    </location>
</feature>
<dbReference type="GO" id="GO:0005524">
    <property type="term" value="F:ATP binding"/>
    <property type="evidence" value="ECO:0007669"/>
    <property type="project" value="UniProtKB-UniRule"/>
</dbReference>
<evidence type="ECO:0000256" key="9">
    <source>
        <dbReference type="ARBA" id="ARBA00022840"/>
    </source>
</evidence>
<keyword evidence="24" id="KW-1185">Reference proteome</keyword>
<feature type="binding site" evidence="17">
    <location>
        <begin position="428"/>
        <end position="433"/>
    </location>
    <ligand>
        <name>ATP</name>
        <dbReference type="ChEBI" id="CHEBI:30616"/>
    </ligand>
</feature>
<comment type="cofactor">
    <cofactor evidence="18">
        <name>Mg(2+)</name>
        <dbReference type="ChEBI" id="CHEBI:18420"/>
    </cofactor>
    <cofactor evidence="18">
        <name>Mn(2+)</name>
        <dbReference type="ChEBI" id="CHEBI:29035"/>
    </cofactor>
    <text evidence="18">Binds 2 magnesium ions per subunit. Is also active with manganese (in vitro).</text>
</comment>
<dbReference type="SMART" id="SM00044">
    <property type="entry name" value="CYCc"/>
    <property type="match status" value="2"/>
</dbReference>
<feature type="region of interest" description="Disordered" evidence="20">
    <location>
        <begin position="1"/>
        <end position="69"/>
    </location>
</feature>
<keyword evidence="12 16" id="KW-0115">cAMP biosynthesis</keyword>
<feature type="binding site" evidence="18">
    <location>
        <position position="428"/>
    </location>
    <ligand>
        <name>Mg(2+)</name>
        <dbReference type="ChEBI" id="CHEBI:18420"/>
        <label>1</label>
        <note>catalytic</note>
    </ligand>
</feature>
<comment type="similarity">
    <text evidence="16 19">Belongs to the adenylyl cyclase class-4/guanylyl cyclase family.</text>
</comment>
<feature type="transmembrane region" description="Helical" evidence="21">
    <location>
        <begin position="705"/>
        <end position="727"/>
    </location>
</feature>
<feature type="binding site" evidence="17">
    <location>
        <begin position="1091"/>
        <end position="1095"/>
    </location>
    <ligand>
        <name>ATP</name>
        <dbReference type="ChEBI" id="CHEBI:30616"/>
    </ligand>
</feature>
<feature type="domain" description="Guanylate cyclase" evidence="22">
    <location>
        <begin position="957"/>
        <end position="1097"/>
    </location>
</feature>
<keyword evidence="8 16" id="KW-0547">Nucleotide-binding</keyword>
<keyword evidence="6 16" id="KW-0479">Metal-binding</keyword>
<comment type="cofactor">
    <cofactor evidence="2">
        <name>Mn(2+)</name>
        <dbReference type="ChEBI" id="CHEBI:29035"/>
    </cofactor>
</comment>
<reference evidence="23" key="1">
    <citation type="submission" date="2022-11" db="UniProtKB">
        <authorList>
            <consortium name="EnsemblMetazoa"/>
        </authorList>
    </citation>
    <scope>IDENTIFICATION</scope>
</reference>
<dbReference type="OMA" id="CEGTMPT"/>
<dbReference type="RefSeq" id="XP_020907449.1">
    <property type="nucleotide sequence ID" value="XM_021051790.2"/>
</dbReference>
<dbReference type="InterPro" id="IPR029787">
    <property type="entry name" value="Nucleotide_cyclase"/>
</dbReference>
<dbReference type="Gene3D" id="3.30.70.1230">
    <property type="entry name" value="Nucleotide cyclase"/>
    <property type="match status" value="2"/>
</dbReference>
<evidence type="ECO:0000256" key="19">
    <source>
        <dbReference type="RuleBase" id="RU000405"/>
    </source>
</evidence>
<evidence type="ECO:0000256" key="17">
    <source>
        <dbReference type="PIRSR" id="PIRSR039050-50"/>
    </source>
</evidence>
<dbReference type="InterPro" id="IPR009398">
    <property type="entry name" value="Adcy_conserved_dom"/>
</dbReference>
<feature type="compositionally biased region" description="Polar residues" evidence="20">
    <location>
        <begin position="35"/>
        <end position="54"/>
    </location>
</feature>
<dbReference type="InterPro" id="IPR030672">
    <property type="entry name" value="Adcy"/>
</dbReference>
<evidence type="ECO:0000256" key="2">
    <source>
        <dbReference type="ARBA" id="ARBA00001936"/>
    </source>
</evidence>
<evidence type="ECO:0000256" key="7">
    <source>
        <dbReference type="ARBA" id="ARBA00022737"/>
    </source>
</evidence>
<feature type="transmembrane region" description="Helical" evidence="21">
    <location>
        <begin position="680"/>
        <end position="699"/>
    </location>
</feature>
<evidence type="ECO:0000256" key="6">
    <source>
        <dbReference type="ARBA" id="ARBA00022723"/>
    </source>
</evidence>
<feature type="compositionally biased region" description="Basic and acidic residues" evidence="20">
    <location>
        <begin position="118"/>
        <end position="129"/>
    </location>
</feature>
<sequence>MSTYAQGNGTSRKISTPSKRAWEEEQRTLSDSKRNSSQNDSNTVPENSNSSIATTRKESSVKSMDGAASGGEIRLRSVELGVEDANLQSVNMAKGDKNSSQIDNTNGELTVSVKNGSKSREKDLERANNNDDDDECTDDSFVGHWKLFTRVLKSKRFDSEKLESLYQRYLFCLNQKFTSWLVTILVILCFCLVGFQFGMEGRHTTNIEGFIMLAFTVIYLILAVIVNRSGSSDKQMSDSSQKQLRWVSYALLLLSCGFVLSTVLCPIGDSERNRGYSPTDGVWITIFFIYMTYTMLPVRMRIAVFGGCVLLTLHLVSSAFQNSENENLSRLLLANLFLFICANLTGVFTHYPTEISQRQAFLETRRCIESRLISQKENQNQERLLLSVLPRNVAKEMKDDIENGRSEKKQFHKIYIKRHENVSILFADIEGFTVLSSMFTAQNLIKTLNELYARFDQLAVENHCLRIKILGDCYYCVSGLQEPRPDHAHCCIEMGLAMIDAISYVRDATKVNLNMRVGIHQGRVHSGVLGLVKWQYDVWSNDVTIANHMESGGLPGRVHITKDVLSCLNGDYVVEEGNGKDRDSFLKQYNIQTYLVVANESVKVYKITREEDQNNKMINRLGIKDQQDTEDEVNNFLATSIESRSIERLRKDFVKALALTFKDKEKEDLYSKERDHMFKFYTSCVFLIFVFIFVVQVIILPRSVVTLAVFVTAFVAIFALYTIIIAEKFMSFPSCMRNLSTKICNSRVICHVIASVLIMTIYIAAIGGMFGCEKAIQLAIENSANQTCNDSHKLNPENLSCDYPQYFTFSVTLVMIACAVFLQLGTLHKLCLLSIIAGTYIIIVQVYSNVTEQFTRHDEIQYCSLNDFIKWAHLSILIVLMFICALTGHGYLREQIARLDFLWKLQATEEKKDMEQLREYNKKLLYNILPVHVAQHFLGQKSKKNEDLYYQSCDKVAVMFSNICNFSEFYSELDANGEGVECLRLLNEILADFDELLSEPQFHCIEKIKTIGETYMAASGIKPESQEKLATLNHVVRMADFAMAMKQKLCDINIHSFNNFQMKVGLNFGPVVAGVIGAHKPQYDIWGDTVNVASRMYSTGKSDSIQVTKSIYDILSTRGYTFNCRGLVAVKGKGKMVTYWLTGKEGSGP</sequence>
<comment type="function">
    <text evidence="16">Catalyzes the formation of the signaling molecule cAMP in response to G-protein signaling.</text>
</comment>
<keyword evidence="14" id="KW-0325">Glycoprotein</keyword>
<keyword evidence="15 16" id="KW-0456">Lyase</keyword>
<dbReference type="EC" id="4.6.1.1" evidence="4 16"/>
<dbReference type="Proteomes" id="UP000887567">
    <property type="component" value="Unplaced"/>
</dbReference>
<feature type="binding site" evidence="17">
    <location>
        <begin position="470"/>
        <end position="472"/>
    </location>
    <ligand>
        <name>ATP</name>
        <dbReference type="ChEBI" id="CHEBI:30616"/>
    </ligand>
</feature>
<dbReference type="PROSITE" id="PS50125">
    <property type="entry name" value="GUANYLATE_CYCLASE_2"/>
    <property type="match status" value="2"/>
</dbReference>
<comment type="catalytic activity">
    <reaction evidence="1 16">
        <text>ATP = 3',5'-cyclic AMP + diphosphate</text>
        <dbReference type="Rhea" id="RHEA:15389"/>
        <dbReference type="ChEBI" id="CHEBI:30616"/>
        <dbReference type="ChEBI" id="CHEBI:33019"/>
        <dbReference type="ChEBI" id="CHEBI:58165"/>
        <dbReference type="EC" id="4.6.1.1"/>
    </reaction>
</comment>
<dbReference type="PANTHER" id="PTHR45627:SF16">
    <property type="entry name" value="ADENYLATE CYCLASE"/>
    <property type="match status" value="1"/>
</dbReference>
<keyword evidence="9 16" id="KW-0067">ATP-binding</keyword>
<accession>A0A913XP51</accession>
<keyword evidence="5 21" id="KW-0812">Transmembrane</keyword>
<feature type="compositionally biased region" description="Polar residues" evidence="20">
    <location>
        <begin position="1"/>
        <end position="18"/>
    </location>
</feature>
<organism evidence="23 24">
    <name type="scientific">Exaiptasia diaphana</name>
    <name type="common">Tropical sea anemone</name>
    <name type="synonym">Aiptasia pulchella</name>
    <dbReference type="NCBI Taxonomy" id="2652724"/>
    <lineage>
        <taxon>Eukaryota</taxon>
        <taxon>Metazoa</taxon>
        <taxon>Cnidaria</taxon>
        <taxon>Anthozoa</taxon>
        <taxon>Hexacorallia</taxon>
        <taxon>Actiniaria</taxon>
        <taxon>Aiptasiidae</taxon>
        <taxon>Exaiptasia</taxon>
    </lineage>
</organism>
<evidence type="ECO:0000256" key="5">
    <source>
        <dbReference type="ARBA" id="ARBA00022692"/>
    </source>
</evidence>
<evidence type="ECO:0000256" key="4">
    <source>
        <dbReference type="ARBA" id="ARBA00012201"/>
    </source>
</evidence>
<dbReference type="Pfam" id="PF06327">
    <property type="entry name" value="Adcy_cons_dom"/>
    <property type="match status" value="1"/>
</dbReference>
<evidence type="ECO:0000256" key="21">
    <source>
        <dbReference type="SAM" id="Phobius"/>
    </source>
</evidence>
<feature type="compositionally biased region" description="Basic and acidic residues" evidence="20">
    <location>
        <begin position="20"/>
        <end position="34"/>
    </location>
</feature>
<feature type="transmembrane region" description="Helical" evidence="21">
    <location>
        <begin position="177"/>
        <end position="197"/>
    </location>
</feature>
<evidence type="ECO:0000256" key="11">
    <source>
        <dbReference type="ARBA" id="ARBA00022989"/>
    </source>
</evidence>
<keyword evidence="11 21" id="KW-1133">Transmembrane helix</keyword>
<feature type="transmembrane region" description="Helical" evidence="21">
    <location>
        <begin position="748"/>
        <end position="770"/>
    </location>
</feature>
<dbReference type="GO" id="GO:0004016">
    <property type="term" value="F:adenylate cyclase activity"/>
    <property type="evidence" value="ECO:0007669"/>
    <property type="project" value="UniProtKB-EC"/>
</dbReference>
<feature type="transmembrane region" description="Helical" evidence="21">
    <location>
        <begin position="332"/>
        <end position="351"/>
    </location>
</feature>
<feature type="domain" description="Guanylate cyclase" evidence="22">
    <location>
        <begin position="423"/>
        <end position="550"/>
    </location>
</feature>
<dbReference type="GO" id="GO:0007189">
    <property type="term" value="P:adenylate cyclase-activating G protein-coupled receptor signaling pathway"/>
    <property type="evidence" value="ECO:0007669"/>
    <property type="project" value="TreeGrafter"/>
</dbReference>
<dbReference type="GO" id="GO:0046872">
    <property type="term" value="F:metal ion binding"/>
    <property type="evidence" value="ECO:0007669"/>
    <property type="project" value="UniProtKB-KW"/>
</dbReference>
<feature type="transmembrane region" description="Helical" evidence="21">
    <location>
        <begin position="803"/>
        <end position="823"/>
    </location>
</feature>
<dbReference type="InterPro" id="IPR032628">
    <property type="entry name" value="AC_N"/>
</dbReference>
<evidence type="ECO:0000256" key="14">
    <source>
        <dbReference type="ARBA" id="ARBA00023180"/>
    </source>
</evidence>
<proteinExistence type="inferred from homology"/>
<dbReference type="OrthoDB" id="2107370at2759"/>
<feature type="binding site" evidence="17">
    <location>
        <position position="1131"/>
    </location>
    <ligand>
        <name>ATP</name>
        <dbReference type="ChEBI" id="CHEBI:30616"/>
    </ligand>
</feature>
<evidence type="ECO:0000256" key="1">
    <source>
        <dbReference type="ARBA" id="ARBA00001593"/>
    </source>
</evidence>
<feature type="transmembrane region" description="Helical" evidence="21">
    <location>
        <begin position="302"/>
        <end position="320"/>
    </location>
</feature>